<dbReference type="Gene3D" id="1.10.10.60">
    <property type="entry name" value="Homeodomain-like"/>
    <property type="match status" value="2"/>
</dbReference>
<gene>
    <name evidence="5" type="ORF">BOCO_1427</name>
</gene>
<comment type="caution">
    <text evidence="5">The sequence shown here is derived from an EMBL/GenBank/DDBJ whole genome shotgun (WGS) entry which is preliminary data.</text>
</comment>
<dbReference type="PANTHER" id="PTHR43280">
    <property type="entry name" value="ARAC-FAMILY TRANSCRIPTIONAL REGULATOR"/>
    <property type="match status" value="1"/>
</dbReference>
<dbReference type="PANTHER" id="PTHR43280:SF28">
    <property type="entry name" value="HTH-TYPE TRANSCRIPTIONAL ACTIVATOR RHAS"/>
    <property type="match status" value="1"/>
</dbReference>
<dbReference type="AlphaFoldDB" id="A0A261EPF1"/>
<evidence type="ECO:0000313" key="6">
    <source>
        <dbReference type="Proteomes" id="UP000216004"/>
    </source>
</evidence>
<dbReference type="SMART" id="SM00342">
    <property type="entry name" value="HTH_ARAC"/>
    <property type="match status" value="1"/>
</dbReference>
<dbReference type="InterPro" id="IPR037923">
    <property type="entry name" value="HTH-like"/>
</dbReference>
<dbReference type="InterPro" id="IPR014710">
    <property type="entry name" value="RmlC-like_jellyroll"/>
</dbReference>
<evidence type="ECO:0000256" key="2">
    <source>
        <dbReference type="ARBA" id="ARBA00023125"/>
    </source>
</evidence>
<name>A0A261EPF1_9BIFI</name>
<proteinExistence type="predicted"/>
<dbReference type="Pfam" id="PF02311">
    <property type="entry name" value="AraC_binding"/>
    <property type="match status" value="1"/>
</dbReference>
<keyword evidence="2" id="KW-0238">DNA-binding</keyword>
<evidence type="ECO:0000256" key="3">
    <source>
        <dbReference type="ARBA" id="ARBA00023163"/>
    </source>
</evidence>
<dbReference type="InterPro" id="IPR009057">
    <property type="entry name" value="Homeodomain-like_sf"/>
</dbReference>
<dbReference type="InterPro" id="IPR018060">
    <property type="entry name" value="HTH_AraC"/>
</dbReference>
<dbReference type="InterPro" id="IPR003313">
    <property type="entry name" value="AraC-bd"/>
</dbReference>
<dbReference type="OrthoDB" id="2060755at2"/>
<accession>A0A261EPF1</accession>
<dbReference type="Proteomes" id="UP000216004">
    <property type="component" value="Unassembled WGS sequence"/>
</dbReference>
<dbReference type="PROSITE" id="PS01124">
    <property type="entry name" value="HTH_ARAC_FAMILY_2"/>
    <property type="match status" value="1"/>
</dbReference>
<evidence type="ECO:0000256" key="1">
    <source>
        <dbReference type="ARBA" id="ARBA00023015"/>
    </source>
</evidence>
<reference evidence="5 6" key="1">
    <citation type="journal article" date="2017" name="BMC Genomics">
        <title>Comparative genomic and phylogenomic analyses of the Bifidobacteriaceae family.</title>
        <authorList>
            <person name="Lugli G.A."/>
            <person name="Milani C."/>
            <person name="Turroni F."/>
            <person name="Duranti S."/>
            <person name="Mancabelli L."/>
            <person name="Mangifesta M."/>
            <person name="Ferrario C."/>
            <person name="Modesto M."/>
            <person name="Mattarelli P."/>
            <person name="Jiri K."/>
            <person name="van Sinderen D."/>
            <person name="Ventura M."/>
        </authorList>
    </citation>
    <scope>NUCLEOTIDE SEQUENCE [LARGE SCALE GENOMIC DNA]</scope>
    <source>
        <strain evidence="5 6">DSM 22924</strain>
    </source>
</reference>
<keyword evidence="3" id="KW-0804">Transcription</keyword>
<dbReference type="SUPFAM" id="SSF51215">
    <property type="entry name" value="Regulatory protein AraC"/>
    <property type="match status" value="1"/>
</dbReference>
<evidence type="ECO:0000259" key="4">
    <source>
        <dbReference type="PROSITE" id="PS01124"/>
    </source>
</evidence>
<dbReference type="Gene3D" id="2.60.120.10">
    <property type="entry name" value="Jelly Rolls"/>
    <property type="match status" value="1"/>
</dbReference>
<dbReference type="EMBL" id="MWWS01000009">
    <property type="protein sequence ID" value="OZG48731.1"/>
    <property type="molecule type" value="Genomic_DNA"/>
</dbReference>
<protein>
    <submittedName>
        <fullName evidence="5">AraC family transcriptional regulator</fullName>
    </submittedName>
</protein>
<dbReference type="RefSeq" id="WP_094723660.1">
    <property type="nucleotide sequence ID" value="NZ_MWWS01000009.1"/>
</dbReference>
<keyword evidence="6" id="KW-1185">Reference proteome</keyword>
<keyword evidence="1" id="KW-0805">Transcription regulation</keyword>
<dbReference type="Pfam" id="PF12833">
    <property type="entry name" value="HTH_18"/>
    <property type="match status" value="1"/>
</dbReference>
<dbReference type="GO" id="GO:0003700">
    <property type="term" value="F:DNA-binding transcription factor activity"/>
    <property type="evidence" value="ECO:0007669"/>
    <property type="project" value="InterPro"/>
</dbReference>
<sequence>MGTERQLLRAYNTLINPDYLEEDVYPEGYPALVIIHTSNSEVAHAHWHHGMEIVHVIHGGGLFTVDGHHHLLLDGDSLLVSPYQLHQATTLDSGHGPVRIVSVTFNNEMVSKIYPFADRALFSLESLKADTQVKVRLNELMKDVNNLYEQQDTASGFLLNAALYQLLHLAYTRLTVGVRKPESVRSGNNVVMEILGYLETYHGENLKESEVAADFGYSREHFSRLFKKATGWTFKAYLTHLRLEDAQDRLLRTQESLSQIARYTGFPNTSSFIAAFK</sequence>
<evidence type="ECO:0000313" key="5">
    <source>
        <dbReference type="EMBL" id="OZG48731.1"/>
    </source>
</evidence>
<organism evidence="5 6">
    <name type="scientific">Bombiscardovia coagulans</name>
    <dbReference type="NCBI Taxonomy" id="686666"/>
    <lineage>
        <taxon>Bacteria</taxon>
        <taxon>Bacillati</taxon>
        <taxon>Actinomycetota</taxon>
        <taxon>Actinomycetes</taxon>
        <taxon>Bifidobacteriales</taxon>
        <taxon>Bifidobacteriaceae</taxon>
        <taxon>Bombiscardovia</taxon>
    </lineage>
</organism>
<dbReference type="GO" id="GO:0043565">
    <property type="term" value="F:sequence-specific DNA binding"/>
    <property type="evidence" value="ECO:0007669"/>
    <property type="project" value="InterPro"/>
</dbReference>
<feature type="domain" description="HTH araC/xylS-type" evidence="4">
    <location>
        <begin position="192"/>
        <end position="277"/>
    </location>
</feature>
<dbReference type="SUPFAM" id="SSF46689">
    <property type="entry name" value="Homeodomain-like"/>
    <property type="match status" value="1"/>
</dbReference>